<reference evidence="6" key="1">
    <citation type="submission" date="2018-09" db="EMBL/GenBank/DDBJ databases">
        <title>Transcriptome sequencing and physiological analysis of Pohlia nutans under salt stress reveal the important roles of ROS-scavenging system.</title>
        <authorList>
            <person name="Zhang W."/>
            <person name="Liu S."/>
            <person name="Li C."/>
            <person name="Zhang P."/>
            <person name="Zhang P."/>
        </authorList>
    </citation>
    <scope>NUCLEOTIDE SEQUENCE</scope>
    <source>
        <strain evidence="6">Antarctic Moss No.L</strain>
    </source>
</reference>
<evidence type="ECO:0000259" key="5">
    <source>
        <dbReference type="Pfam" id="PF00724"/>
    </source>
</evidence>
<dbReference type="InterPro" id="IPR045247">
    <property type="entry name" value="Oye-like"/>
</dbReference>
<evidence type="ECO:0000256" key="1">
    <source>
        <dbReference type="ARBA" id="ARBA00001917"/>
    </source>
</evidence>
<dbReference type="PANTHER" id="PTHR22893:SF112">
    <property type="entry name" value="12-OXOPHYTODIENOATE REDUCTASE 3"/>
    <property type="match status" value="1"/>
</dbReference>
<dbReference type="Pfam" id="PF00724">
    <property type="entry name" value="Oxidored_FMN"/>
    <property type="match status" value="1"/>
</dbReference>
<dbReference type="PANTHER" id="PTHR22893">
    <property type="entry name" value="NADH OXIDOREDUCTASE-RELATED"/>
    <property type="match status" value="1"/>
</dbReference>
<dbReference type="InterPro" id="IPR001155">
    <property type="entry name" value="OxRdtase_FMN_N"/>
</dbReference>
<dbReference type="GO" id="GO:0016628">
    <property type="term" value="F:oxidoreductase activity, acting on the CH-CH group of donors, NAD or NADP as acceptor"/>
    <property type="evidence" value="ECO:0007669"/>
    <property type="project" value="UniProtKB-ARBA"/>
</dbReference>
<dbReference type="EMBL" id="MH925238">
    <property type="protein sequence ID" value="QCF46588.1"/>
    <property type="molecule type" value="mRNA"/>
</dbReference>
<evidence type="ECO:0000256" key="4">
    <source>
        <dbReference type="ARBA" id="ARBA00023002"/>
    </source>
</evidence>
<name>A0A4D6QG30_9BRYO</name>
<dbReference type="AlphaFoldDB" id="A0A4D6QG30"/>
<organism evidence="6">
    <name type="scientific">Pohlia nutans</name>
    <dbReference type="NCBI Taxonomy" id="140635"/>
    <lineage>
        <taxon>Eukaryota</taxon>
        <taxon>Viridiplantae</taxon>
        <taxon>Streptophyta</taxon>
        <taxon>Embryophyta</taxon>
        <taxon>Bryophyta</taxon>
        <taxon>Bryophytina</taxon>
        <taxon>Bryopsida</taxon>
        <taxon>Bryidae</taxon>
        <taxon>Bryanae</taxon>
        <taxon>Bryales</taxon>
        <taxon>Mniaceae</taxon>
        <taxon>Pohlia</taxon>
    </lineage>
</organism>
<accession>A0A4D6QG30</accession>
<keyword evidence="4" id="KW-0560">Oxidoreductase</keyword>
<feature type="domain" description="NADH:flavin oxidoreductase/NADH oxidase N-terminal" evidence="5">
    <location>
        <begin position="13"/>
        <end position="346"/>
    </location>
</feature>
<dbReference type="SUPFAM" id="SSF51395">
    <property type="entry name" value="FMN-linked oxidoreductases"/>
    <property type="match status" value="1"/>
</dbReference>
<protein>
    <submittedName>
        <fullName evidence="6">12-oxo-phytodienoate reductase</fullName>
    </submittedName>
</protein>
<dbReference type="InterPro" id="IPR013785">
    <property type="entry name" value="Aldolase_TIM"/>
</dbReference>
<dbReference type="GO" id="GO:0005829">
    <property type="term" value="C:cytosol"/>
    <property type="evidence" value="ECO:0007669"/>
    <property type="project" value="UniProtKB-ARBA"/>
</dbReference>
<evidence type="ECO:0000313" key="6">
    <source>
        <dbReference type="EMBL" id="QCF46588.1"/>
    </source>
</evidence>
<dbReference type="CDD" id="cd02933">
    <property type="entry name" value="OYE_like_FMN"/>
    <property type="match status" value="1"/>
</dbReference>
<comment type="cofactor">
    <cofactor evidence="1">
        <name>FMN</name>
        <dbReference type="ChEBI" id="CHEBI:58210"/>
    </cofactor>
</comment>
<keyword evidence="3" id="KW-0285">Flavoprotein</keyword>
<dbReference type="GO" id="GO:0010181">
    <property type="term" value="F:FMN binding"/>
    <property type="evidence" value="ECO:0007669"/>
    <property type="project" value="InterPro"/>
</dbReference>
<comment type="similarity">
    <text evidence="2">Belongs to the NADH:flavin oxidoreductase/NADH oxidase family.</text>
</comment>
<gene>
    <name evidence="6" type="primary">OPR</name>
</gene>
<keyword evidence="3" id="KW-0288">FMN</keyword>
<sequence length="397" mass="44056">MATATECQDENPLFWPIQIGNMTLNHRVVLAPMTRCRAIGGIPQAAHVEHYAQRASPGGLLISEANAVAPEAFGFVHSPGIYSGEQVEAWRKVVEAVHAKGAYIYCQIWHVGRASHAYHQPNGQAPLSSTAKAIQPPFQVRLANGEMAPFPEPRKLAIPEIPAIVQQFKQAAKNAIEAGFDGVELHAAHGYLVDQFLKDGINDRTDEYGGSFQNRCRFLFDIVNEIVSEIGSQRTSVRISPIIDHIGARDSNPIGLGLYVVRQLSRLNLAYLHVTEPRFHSQGISSTEENCRVYREEYKGVFMSSGGFTREEGMKAIKTGYTDLVSYGRSFLANPDLPVRFYFNLALNEYDRSTFYTSDPVVGYTDYPNANIKFDESVKVPPLVANSQFTKTLPSMI</sequence>
<evidence type="ECO:0000256" key="3">
    <source>
        <dbReference type="ARBA" id="ARBA00022643"/>
    </source>
</evidence>
<dbReference type="FunFam" id="3.20.20.70:FF:000059">
    <property type="entry name" value="N-ethylmaleimide reductase, FMN-linked"/>
    <property type="match status" value="1"/>
</dbReference>
<dbReference type="Gene3D" id="3.20.20.70">
    <property type="entry name" value="Aldolase class I"/>
    <property type="match status" value="1"/>
</dbReference>
<proteinExistence type="evidence at transcript level"/>
<evidence type="ECO:0000256" key="2">
    <source>
        <dbReference type="ARBA" id="ARBA00005979"/>
    </source>
</evidence>